<evidence type="ECO:0000313" key="1">
    <source>
        <dbReference type="EMBL" id="MFC5391604.1"/>
    </source>
</evidence>
<dbReference type="RefSeq" id="WP_377006406.1">
    <property type="nucleotide sequence ID" value="NZ_JBHSLV010000007.1"/>
</dbReference>
<dbReference type="EMBL" id="JBHSLV010000007">
    <property type="protein sequence ID" value="MFC5391604.1"/>
    <property type="molecule type" value="Genomic_DNA"/>
</dbReference>
<name>A0ABW0H6A1_9HYPH</name>
<comment type="caution">
    <text evidence="1">The sequence shown here is derived from an EMBL/GenBank/DDBJ whole genome shotgun (WGS) entry which is preliminary data.</text>
</comment>
<organism evidence="1 2">
    <name type="scientific">Bosea vestrisii</name>
    <dbReference type="NCBI Taxonomy" id="151416"/>
    <lineage>
        <taxon>Bacteria</taxon>
        <taxon>Pseudomonadati</taxon>
        <taxon>Pseudomonadota</taxon>
        <taxon>Alphaproteobacteria</taxon>
        <taxon>Hyphomicrobiales</taxon>
        <taxon>Boseaceae</taxon>
        <taxon>Bosea</taxon>
    </lineage>
</organism>
<dbReference type="Proteomes" id="UP001596104">
    <property type="component" value="Unassembled WGS sequence"/>
</dbReference>
<proteinExistence type="predicted"/>
<evidence type="ECO:0000313" key="2">
    <source>
        <dbReference type="Proteomes" id="UP001596104"/>
    </source>
</evidence>
<keyword evidence="2" id="KW-1185">Reference proteome</keyword>
<accession>A0ABW0H6A1</accession>
<protein>
    <submittedName>
        <fullName evidence="1">Uncharacterized protein</fullName>
    </submittedName>
</protein>
<sequence>MPRSHSPAGTPLSFEQMMNIMVPKERCTVTFVNVADDVDGLERTHTFNPPYDMAAGRGYSFWISDDGKPHLWLVEQRGHMDYYFVREAMRVPAGDLH</sequence>
<reference evidence="2" key="1">
    <citation type="journal article" date="2019" name="Int. J. Syst. Evol. Microbiol.">
        <title>The Global Catalogue of Microorganisms (GCM) 10K type strain sequencing project: providing services to taxonomists for standard genome sequencing and annotation.</title>
        <authorList>
            <consortium name="The Broad Institute Genomics Platform"/>
            <consortium name="The Broad Institute Genome Sequencing Center for Infectious Disease"/>
            <person name="Wu L."/>
            <person name="Ma J."/>
        </authorList>
    </citation>
    <scope>NUCLEOTIDE SEQUENCE [LARGE SCALE GENOMIC DNA]</scope>
    <source>
        <strain evidence="2">CGMCC 1.16326</strain>
    </source>
</reference>
<gene>
    <name evidence="1" type="ORF">ACFPPC_02995</name>
</gene>